<proteinExistence type="predicted"/>
<comment type="caution">
    <text evidence="1">The sequence shown here is derived from an EMBL/GenBank/DDBJ whole genome shotgun (WGS) entry which is preliminary data.</text>
</comment>
<accession>A0ACC2VXI5</accession>
<reference evidence="1" key="1">
    <citation type="submission" date="2023-04" db="EMBL/GenBank/DDBJ databases">
        <title>Draft Genome sequencing of Naganishia species isolated from polar environments using Oxford Nanopore Technology.</title>
        <authorList>
            <person name="Leo P."/>
            <person name="Venkateswaran K."/>
        </authorList>
    </citation>
    <scope>NUCLEOTIDE SEQUENCE</scope>
    <source>
        <strain evidence="1">MNA-CCFEE 5262</strain>
    </source>
</reference>
<dbReference type="Proteomes" id="UP001230649">
    <property type="component" value="Unassembled WGS sequence"/>
</dbReference>
<evidence type="ECO:0000313" key="2">
    <source>
        <dbReference type="Proteomes" id="UP001230649"/>
    </source>
</evidence>
<sequence>MIGNKRSNMLSPALSATSSTTLSPALSAFDPITSDLSSAGTTVPTSPSKEKADPFSLTAAALPSSEEGELAVLERRVRDGQGRQVETWGHRGASAAFPENTLASFAKACADGADGIETDIHMTRDNRLVMFHDPELSRTTDGKGKIHSLPWAGVIENVRTLEEPHQPIPLFSDVLELLMKPSNIHVKLNIDCKVENDPHRLFPMIRVEMEKFEHWQTLLAPRLILGIWHPKFVKPAQIHLPFLPRYAICMSTPTVREYFFTHCNGFSMYFPTLLSAEGAAFRRECTVRGKKVTVWTVNDPEEMKECLRWGVQAVITDKPDVTVGLVEKVEQDPTALLSSYLHQLVLPWSSIKYYSFAHRYEAKQERDYLEREGGAFDDASLDERVPALPA</sequence>
<keyword evidence="2" id="KW-1185">Reference proteome</keyword>
<gene>
    <name evidence="1" type="ORF">QFC20_004743</name>
</gene>
<dbReference type="EMBL" id="JASBWS010000058">
    <property type="protein sequence ID" value="KAJ9103587.1"/>
    <property type="molecule type" value="Genomic_DNA"/>
</dbReference>
<evidence type="ECO:0000313" key="1">
    <source>
        <dbReference type="EMBL" id="KAJ9103587.1"/>
    </source>
</evidence>
<organism evidence="1 2">
    <name type="scientific">Naganishia adeliensis</name>
    <dbReference type="NCBI Taxonomy" id="92952"/>
    <lineage>
        <taxon>Eukaryota</taxon>
        <taxon>Fungi</taxon>
        <taxon>Dikarya</taxon>
        <taxon>Basidiomycota</taxon>
        <taxon>Agaricomycotina</taxon>
        <taxon>Tremellomycetes</taxon>
        <taxon>Filobasidiales</taxon>
        <taxon>Filobasidiaceae</taxon>
        <taxon>Naganishia</taxon>
    </lineage>
</organism>
<name>A0ACC2VXI5_9TREE</name>
<protein>
    <submittedName>
        <fullName evidence="1">Uncharacterized protein</fullName>
    </submittedName>
</protein>